<sequence>MSASKSWRPSTSSSKSRVLSTSSHELPRWRSPSPSASMIPPPIVQSRYIAPKETVAESVYVEKPTEIEDKQQDIEADLQFLLDAQAEGLIRGLEGRSGDNKSSTGSSTPTVHSVPGSIARRARRPARRQPGLRSARKGIYNSIVALANLKNEELTDIRSEVRETEGNLRQIETWEKKRAGLLEASSRVDSEEETVRVQRLKQEADTLQADINQVELSLVEMKSKHRKLMRQIAAVENAVQARMASYTESLRLLESDVDKFLRVSPDSSNGRTASPVAAKASVWQLPPQRRNLDLAKEYWCERREQVDHRKKDIEFEKSALVEGAELWRQAVVEVTEFEKQLRAEMATLRPSSPNSQSAWEDPPNMNTDHAEGMQQVLDKIDTVAESLHAKLQKAEENNWKLLQAAIGAELDALSRGKQIIASALTAADDRTVETDDHDLRKGDTGEEINALDQSFATARHIDEEDEEPPPELLFSQARDIDTE</sequence>
<comment type="caution">
    <text evidence="3">The sequence shown here is derived from an EMBL/GenBank/DDBJ whole genome shotgun (WGS) entry which is preliminary data.</text>
</comment>
<feature type="region of interest" description="Disordered" evidence="2">
    <location>
        <begin position="460"/>
        <end position="483"/>
    </location>
</feature>
<protein>
    <recommendedName>
        <fullName evidence="5">Autophagy-related protein 28</fullName>
    </recommendedName>
</protein>
<dbReference type="EMBL" id="LKMD01000100">
    <property type="protein sequence ID" value="PIB01245.1"/>
    <property type="molecule type" value="Genomic_DNA"/>
</dbReference>
<feature type="compositionally biased region" description="Polar residues" evidence="2">
    <location>
        <begin position="100"/>
        <end position="111"/>
    </location>
</feature>
<dbReference type="AlphaFoldDB" id="A0A2G5I8X3"/>
<feature type="compositionally biased region" description="Low complexity" evidence="2">
    <location>
        <begin position="1"/>
        <end position="23"/>
    </location>
</feature>
<gene>
    <name evidence="3" type="ORF">CB0940_01691</name>
</gene>
<accession>A0A2G5I8X3</accession>
<dbReference type="OrthoDB" id="5342758at2759"/>
<evidence type="ECO:0000256" key="2">
    <source>
        <dbReference type="SAM" id="MobiDB-lite"/>
    </source>
</evidence>
<feature type="coiled-coil region" evidence="1">
    <location>
        <begin position="377"/>
        <end position="404"/>
    </location>
</feature>
<organism evidence="3 4">
    <name type="scientific">Cercospora beticola</name>
    <name type="common">Sugarbeet leaf spot fungus</name>
    <dbReference type="NCBI Taxonomy" id="122368"/>
    <lineage>
        <taxon>Eukaryota</taxon>
        <taxon>Fungi</taxon>
        <taxon>Dikarya</taxon>
        <taxon>Ascomycota</taxon>
        <taxon>Pezizomycotina</taxon>
        <taxon>Dothideomycetes</taxon>
        <taxon>Dothideomycetidae</taxon>
        <taxon>Mycosphaerellales</taxon>
        <taxon>Mycosphaerellaceae</taxon>
        <taxon>Cercospora</taxon>
    </lineage>
</organism>
<reference evidence="3 4" key="1">
    <citation type="submission" date="2015-10" db="EMBL/GenBank/DDBJ databases">
        <title>The cercosporin biosynthetic gene cluster was horizontally transferred to several fungal lineages and shown to be expanded in Cercospora beticola based on microsynteny with recipient genomes.</title>
        <authorList>
            <person name="De Jonge R."/>
            <person name="Ebert M.K."/>
            <person name="Suttle J.C."/>
            <person name="Jurick Ii W.M."/>
            <person name="Secor G.A."/>
            <person name="Thomma B.P."/>
            <person name="Van De Peer Y."/>
            <person name="Bolton M.D."/>
        </authorList>
    </citation>
    <scope>NUCLEOTIDE SEQUENCE [LARGE SCALE GENOMIC DNA]</scope>
    <source>
        <strain evidence="3 4">09-40</strain>
    </source>
</reference>
<evidence type="ECO:0008006" key="5">
    <source>
        <dbReference type="Google" id="ProtNLM"/>
    </source>
</evidence>
<proteinExistence type="predicted"/>
<name>A0A2G5I8X3_CERBT</name>
<feature type="region of interest" description="Disordered" evidence="2">
    <location>
        <begin position="92"/>
        <end position="132"/>
    </location>
</feature>
<dbReference type="Proteomes" id="UP000230605">
    <property type="component" value="Chromosome 1"/>
</dbReference>
<feature type="coiled-coil region" evidence="1">
    <location>
        <begin position="190"/>
        <end position="238"/>
    </location>
</feature>
<evidence type="ECO:0000313" key="3">
    <source>
        <dbReference type="EMBL" id="PIB01245.1"/>
    </source>
</evidence>
<evidence type="ECO:0000313" key="4">
    <source>
        <dbReference type="Proteomes" id="UP000230605"/>
    </source>
</evidence>
<evidence type="ECO:0000256" key="1">
    <source>
        <dbReference type="SAM" id="Coils"/>
    </source>
</evidence>
<feature type="region of interest" description="Disordered" evidence="2">
    <location>
        <begin position="1"/>
        <end position="41"/>
    </location>
</feature>
<keyword evidence="1" id="KW-0175">Coiled coil</keyword>